<proteinExistence type="predicted"/>
<keyword evidence="2" id="KW-1185">Reference proteome</keyword>
<accession>A0A3P7NLW1</accession>
<sequence length="171" mass="19191">MFYDVDYDFFVDAADMKSTFGILAKLSANASTEMRFIGARRSFGLPKLGLMCGNDGGWKKREDGALSYVVCASMEATRQVLKPCLFYVDFYWMRRDSKGSLSVNSLKTKFAVKNVLSSDYRPMDGTLFKSVGNFDGYAEIIYGSPIYMCVPKNRNTSRKSGIVCGKWEKSS</sequence>
<evidence type="ECO:0000313" key="1">
    <source>
        <dbReference type="EMBL" id="VDN41490.1"/>
    </source>
</evidence>
<dbReference type="EMBL" id="UYRU01101545">
    <property type="protein sequence ID" value="VDN41490.1"/>
    <property type="molecule type" value="Genomic_DNA"/>
</dbReference>
<name>A0A3P7NLW1_DIBLA</name>
<organism evidence="1 2">
    <name type="scientific">Dibothriocephalus latus</name>
    <name type="common">Fish tapeworm</name>
    <name type="synonym">Diphyllobothrium latum</name>
    <dbReference type="NCBI Taxonomy" id="60516"/>
    <lineage>
        <taxon>Eukaryota</taxon>
        <taxon>Metazoa</taxon>
        <taxon>Spiralia</taxon>
        <taxon>Lophotrochozoa</taxon>
        <taxon>Platyhelminthes</taxon>
        <taxon>Cestoda</taxon>
        <taxon>Eucestoda</taxon>
        <taxon>Diphyllobothriidea</taxon>
        <taxon>Diphyllobothriidae</taxon>
        <taxon>Dibothriocephalus</taxon>
    </lineage>
</organism>
<reference evidence="1 2" key="1">
    <citation type="submission" date="2018-11" db="EMBL/GenBank/DDBJ databases">
        <authorList>
            <consortium name="Pathogen Informatics"/>
        </authorList>
    </citation>
    <scope>NUCLEOTIDE SEQUENCE [LARGE SCALE GENOMIC DNA]</scope>
</reference>
<dbReference type="OrthoDB" id="6280608at2759"/>
<protein>
    <submittedName>
        <fullName evidence="1">Uncharacterized protein</fullName>
    </submittedName>
</protein>
<dbReference type="AlphaFoldDB" id="A0A3P7NLW1"/>
<gene>
    <name evidence="1" type="ORF">DILT_LOCUS18564</name>
</gene>
<dbReference type="Proteomes" id="UP000281553">
    <property type="component" value="Unassembled WGS sequence"/>
</dbReference>
<evidence type="ECO:0000313" key="2">
    <source>
        <dbReference type="Proteomes" id="UP000281553"/>
    </source>
</evidence>